<reference evidence="2" key="1">
    <citation type="submission" date="2022-03" db="EMBL/GenBank/DDBJ databases">
        <authorList>
            <person name="Tunstrom K."/>
        </authorList>
    </citation>
    <scope>NUCLEOTIDE SEQUENCE</scope>
</reference>
<accession>A0AAU9U6W8</accession>
<proteinExistence type="predicted"/>
<dbReference type="InterPro" id="IPR005135">
    <property type="entry name" value="Endo/exonuclease/phosphatase"/>
</dbReference>
<dbReference type="AlphaFoldDB" id="A0AAU9U6W8"/>
<dbReference type="PANTHER" id="PTHR33273:SF2">
    <property type="entry name" value="ENDONUCLEASE_EXONUCLEASE_PHOSPHATASE DOMAIN-CONTAINING PROTEIN"/>
    <property type="match status" value="1"/>
</dbReference>
<dbReference type="SUPFAM" id="SSF56219">
    <property type="entry name" value="DNase I-like"/>
    <property type="match status" value="1"/>
</dbReference>
<comment type="caution">
    <text evidence="2">The sequence shown here is derived from an EMBL/GenBank/DDBJ whole genome shotgun (WGS) entry which is preliminary data.</text>
</comment>
<dbReference type="GO" id="GO:0003824">
    <property type="term" value="F:catalytic activity"/>
    <property type="evidence" value="ECO:0007669"/>
    <property type="project" value="InterPro"/>
</dbReference>
<dbReference type="PANTHER" id="PTHR33273">
    <property type="entry name" value="DOMAIN-CONTAINING PROTEIN, PUTATIVE-RELATED"/>
    <property type="match status" value="1"/>
</dbReference>
<keyword evidence="3" id="KW-1185">Reference proteome</keyword>
<feature type="domain" description="Endonuclease/exonuclease/phosphatase" evidence="1">
    <location>
        <begin position="2"/>
        <end position="182"/>
    </location>
</feature>
<evidence type="ECO:0000259" key="1">
    <source>
        <dbReference type="Pfam" id="PF03372"/>
    </source>
</evidence>
<protein>
    <recommendedName>
        <fullName evidence="1">Endonuclease/exonuclease/phosphatase domain-containing protein</fullName>
    </recommendedName>
</protein>
<gene>
    <name evidence="2" type="ORF">EEDITHA_LOCUS9130</name>
</gene>
<dbReference type="EMBL" id="CAKOGL010000013">
    <property type="protein sequence ID" value="CAH2093465.1"/>
    <property type="molecule type" value="Genomic_DNA"/>
</dbReference>
<evidence type="ECO:0000313" key="2">
    <source>
        <dbReference type="EMBL" id="CAH2093465.1"/>
    </source>
</evidence>
<sequence>MLVQETFLKPSNRNPNIPNYRLIRNDRAGARRGGTAIYYKRSLHCVPLDTPPLEGVDASMCQVSLTGHQPITIASVYLSPKKPLIESDVMSLLAMSNSVILAGYLNAKHPHWNSRVSNRHGVQLDLMTSLPSLGFDIIAPPTPTRFPNRTNDSADVLDIAILKGVTLVLRSIETLPELDSDHRPVLIQLGADPQLALPTKVVTDWRRLDELLKTVDAPTLSDIPDRIDTVEAAETAANGLTSHIKSLINECSREIPIRPHERWDLPDNLKALIRRKNAVIRAHDRYPTDANRRLRYSLLREVKARFAELREDRDSRRFGEFSPSHRILDAGKGSPERRYRLVTSTSETEFTTRTR</sequence>
<dbReference type="Pfam" id="PF03372">
    <property type="entry name" value="Exo_endo_phos"/>
    <property type="match status" value="1"/>
</dbReference>
<dbReference type="Proteomes" id="UP001153954">
    <property type="component" value="Unassembled WGS sequence"/>
</dbReference>
<name>A0AAU9U6W8_EUPED</name>
<dbReference type="InterPro" id="IPR036691">
    <property type="entry name" value="Endo/exonu/phosph_ase_sf"/>
</dbReference>
<organism evidence="2 3">
    <name type="scientific">Euphydryas editha</name>
    <name type="common">Edith's checkerspot</name>
    <dbReference type="NCBI Taxonomy" id="104508"/>
    <lineage>
        <taxon>Eukaryota</taxon>
        <taxon>Metazoa</taxon>
        <taxon>Ecdysozoa</taxon>
        <taxon>Arthropoda</taxon>
        <taxon>Hexapoda</taxon>
        <taxon>Insecta</taxon>
        <taxon>Pterygota</taxon>
        <taxon>Neoptera</taxon>
        <taxon>Endopterygota</taxon>
        <taxon>Lepidoptera</taxon>
        <taxon>Glossata</taxon>
        <taxon>Ditrysia</taxon>
        <taxon>Papilionoidea</taxon>
        <taxon>Nymphalidae</taxon>
        <taxon>Nymphalinae</taxon>
        <taxon>Euphydryas</taxon>
    </lineage>
</organism>
<evidence type="ECO:0000313" key="3">
    <source>
        <dbReference type="Proteomes" id="UP001153954"/>
    </source>
</evidence>
<dbReference type="Gene3D" id="3.60.10.10">
    <property type="entry name" value="Endonuclease/exonuclease/phosphatase"/>
    <property type="match status" value="1"/>
</dbReference>